<accession>A0ABS8YRH4</accession>
<comment type="caution">
    <text evidence="1">The sequence shown here is derived from an EMBL/GenBank/DDBJ whole genome shotgun (WGS) entry which is preliminary data.</text>
</comment>
<evidence type="ECO:0000313" key="1">
    <source>
        <dbReference type="EMBL" id="MCE5173584.1"/>
    </source>
</evidence>
<dbReference type="Proteomes" id="UP001199916">
    <property type="component" value="Unassembled WGS sequence"/>
</dbReference>
<keyword evidence="2" id="KW-1185">Reference proteome</keyword>
<proteinExistence type="predicted"/>
<organism evidence="1 2">
    <name type="scientific">Paenibacillus profundus</name>
    <dbReference type="NCBI Taxonomy" id="1173085"/>
    <lineage>
        <taxon>Bacteria</taxon>
        <taxon>Bacillati</taxon>
        <taxon>Bacillota</taxon>
        <taxon>Bacilli</taxon>
        <taxon>Bacillales</taxon>
        <taxon>Paenibacillaceae</taxon>
        <taxon>Paenibacillus</taxon>
    </lineage>
</organism>
<sequence length="45" mass="4973">MLTDAYVAYECKVTDIRTHGDHDKKAALTISSARLLPALIISNQK</sequence>
<gene>
    <name evidence="1" type="ORF">LQV63_30610</name>
</gene>
<evidence type="ECO:0000313" key="2">
    <source>
        <dbReference type="Proteomes" id="UP001199916"/>
    </source>
</evidence>
<evidence type="ECO:0008006" key="3">
    <source>
        <dbReference type="Google" id="ProtNLM"/>
    </source>
</evidence>
<reference evidence="1 2" key="1">
    <citation type="submission" date="2021-11" db="EMBL/GenBank/DDBJ databases">
        <title>Draft genome sequence of Paenibacillus profundus YoMME, a new Gram-positive bacteria with exoelectrogenic properties.</title>
        <authorList>
            <person name="Hubenova Y."/>
            <person name="Hubenova E."/>
            <person name="Manasiev Y."/>
            <person name="Peykov S."/>
            <person name="Mitov M."/>
        </authorList>
    </citation>
    <scope>NUCLEOTIDE SEQUENCE [LARGE SCALE GENOMIC DNA]</scope>
    <source>
        <strain evidence="1 2">YoMME</strain>
    </source>
</reference>
<name>A0ABS8YRH4_9BACL</name>
<protein>
    <recommendedName>
        <fullName evidence="3">Flavin reductase like domain-containing protein</fullName>
    </recommendedName>
</protein>
<dbReference type="EMBL" id="JAJNBZ010000060">
    <property type="protein sequence ID" value="MCE5173584.1"/>
    <property type="molecule type" value="Genomic_DNA"/>
</dbReference>